<evidence type="ECO:0000313" key="6">
    <source>
        <dbReference type="Proteomes" id="UP000248790"/>
    </source>
</evidence>
<feature type="domain" description="Thioredoxin" evidence="4">
    <location>
        <begin position="45"/>
        <end position="177"/>
    </location>
</feature>
<feature type="chain" id="PRO_5016305539" evidence="3">
    <location>
        <begin position="20"/>
        <end position="181"/>
    </location>
</feature>
<dbReference type="OrthoDB" id="9811036at2"/>
<sequence>MKNTSLLSLLLVFALVFNACNSQSKSTDDQSATTETTADNTEAVSEEENTVPEVSATATGTEPGIQFSDATWKTQLAKAKAEKKLVFLDAYTSWCGPCKLLQKNVFTQKEVGDFFNKEFINVKIDMEKGEGPELALQYPLEGYPTLLFIDGDGKVVKTVLGYQSPEELLTIGKSVKSQSAL</sequence>
<feature type="region of interest" description="Disordered" evidence="2">
    <location>
        <begin position="23"/>
        <end position="62"/>
    </location>
</feature>
<dbReference type="PANTHER" id="PTHR15337:SF11">
    <property type="entry name" value="THIOREDOXIN DOMAIN-CONTAINING PROTEIN"/>
    <property type="match status" value="1"/>
</dbReference>
<feature type="signal peptide" evidence="3">
    <location>
        <begin position="1"/>
        <end position="19"/>
    </location>
</feature>
<dbReference type="InterPro" id="IPR012336">
    <property type="entry name" value="Thioredoxin-like_fold"/>
</dbReference>
<feature type="compositionally biased region" description="Low complexity" evidence="2">
    <location>
        <begin position="32"/>
        <end position="43"/>
    </location>
</feature>
<organism evidence="5 6">
    <name type="scientific">Larkinella arboricola</name>
    <dbReference type="NCBI Taxonomy" id="643671"/>
    <lineage>
        <taxon>Bacteria</taxon>
        <taxon>Pseudomonadati</taxon>
        <taxon>Bacteroidota</taxon>
        <taxon>Cytophagia</taxon>
        <taxon>Cytophagales</taxon>
        <taxon>Spirosomataceae</taxon>
        <taxon>Larkinella</taxon>
    </lineage>
</organism>
<dbReference type="PANTHER" id="PTHR15337">
    <property type="entry name" value="ANTERIOR GRADIENT PROTEIN-RELATED"/>
    <property type="match status" value="1"/>
</dbReference>
<dbReference type="RefSeq" id="WP_111628546.1">
    <property type="nucleotide sequence ID" value="NZ_QLMC01000003.1"/>
</dbReference>
<dbReference type="SUPFAM" id="SSF52833">
    <property type="entry name" value="Thioredoxin-like"/>
    <property type="match status" value="1"/>
</dbReference>
<proteinExistence type="predicted"/>
<dbReference type="InterPro" id="IPR013766">
    <property type="entry name" value="Thioredoxin_domain"/>
</dbReference>
<dbReference type="InterPro" id="IPR036249">
    <property type="entry name" value="Thioredoxin-like_sf"/>
</dbReference>
<accession>A0A327WXN4</accession>
<reference evidence="5 6" key="1">
    <citation type="submission" date="2018-06" db="EMBL/GenBank/DDBJ databases">
        <title>Genomic Encyclopedia of Archaeal and Bacterial Type Strains, Phase II (KMG-II): from individual species to whole genera.</title>
        <authorList>
            <person name="Goeker M."/>
        </authorList>
    </citation>
    <scope>NUCLEOTIDE SEQUENCE [LARGE SCALE GENOMIC DNA]</scope>
    <source>
        <strain evidence="5 6">DSM 21851</strain>
    </source>
</reference>
<dbReference type="Pfam" id="PF13098">
    <property type="entry name" value="Thioredoxin_2"/>
    <property type="match status" value="1"/>
</dbReference>
<protein>
    <submittedName>
        <fullName evidence="5">Thioredoxin-like protein</fullName>
    </submittedName>
</protein>
<dbReference type="InterPro" id="IPR051099">
    <property type="entry name" value="AGR/TXD"/>
</dbReference>
<dbReference type="AlphaFoldDB" id="A0A327WXN4"/>
<evidence type="ECO:0000259" key="4">
    <source>
        <dbReference type="PROSITE" id="PS51352"/>
    </source>
</evidence>
<dbReference type="Gene3D" id="3.40.30.10">
    <property type="entry name" value="Glutaredoxin"/>
    <property type="match status" value="1"/>
</dbReference>
<evidence type="ECO:0000313" key="5">
    <source>
        <dbReference type="EMBL" id="RAJ97566.1"/>
    </source>
</evidence>
<dbReference type="Proteomes" id="UP000248790">
    <property type="component" value="Unassembled WGS sequence"/>
</dbReference>
<evidence type="ECO:0000256" key="2">
    <source>
        <dbReference type="SAM" id="MobiDB-lite"/>
    </source>
</evidence>
<evidence type="ECO:0000256" key="1">
    <source>
        <dbReference type="ARBA" id="ARBA00022729"/>
    </source>
</evidence>
<name>A0A327WXN4_LARAB</name>
<keyword evidence="6" id="KW-1185">Reference proteome</keyword>
<comment type="caution">
    <text evidence="5">The sequence shown here is derived from an EMBL/GenBank/DDBJ whole genome shotgun (WGS) entry which is preliminary data.</text>
</comment>
<gene>
    <name evidence="5" type="ORF">LX87_02468</name>
</gene>
<dbReference type="EMBL" id="QLMC01000003">
    <property type="protein sequence ID" value="RAJ97566.1"/>
    <property type="molecule type" value="Genomic_DNA"/>
</dbReference>
<dbReference type="PROSITE" id="PS51352">
    <property type="entry name" value="THIOREDOXIN_2"/>
    <property type="match status" value="1"/>
</dbReference>
<keyword evidence="1 3" id="KW-0732">Signal</keyword>
<evidence type="ECO:0000256" key="3">
    <source>
        <dbReference type="SAM" id="SignalP"/>
    </source>
</evidence>